<gene>
    <name evidence="1" type="ORF">K488DRAFT_82383</name>
</gene>
<evidence type="ECO:0000313" key="1">
    <source>
        <dbReference type="EMBL" id="KAI0036117.1"/>
    </source>
</evidence>
<sequence>MRLASARHVALSLLTLSLAYSTLANTEIINFRAPEPSVSTFQPAPSAWPTLDARNSELPFVLNPAPLGTPLLAVCEHDEPPIEACENELWAVLDLDDVRWAKFGAFTLRASIPASHPADFLLEVYTPEDIQRRLSFEHSVVPSSSPPRRTLYARIRASHTGVAPSPASVPPPAIPFRLALEPLYFGAVPASTVPIGAFVVFVAAAALYAGSAFVVPELERLAEKTRIEMREGAEKGC</sequence>
<reference evidence="1" key="1">
    <citation type="submission" date="2021-02" db="EMBL/GenBank/DDBJ databases">
        <authorList>
            <consortium name="DOE Joint Genome Institute"/>
            <person name="Ahrendt S."/>
            <person name="Looney B.P."/>
            <person name="Miyauchi S."/>
            <person name="Morin E."/>
            <person name="Drula E."/>
            <person name="Courty P.E."/>
            <person name="Chicoki N."/>
            <person name="Fauchery L."/>
            <person name="Kohler A."/>
            <person name="Kuo A."/>
            <person name="Labutti K."/>
            <person name="Pangilinan J."/>
            <person name="Lipzen A."/>
            <person name="Riley R."/>
            <person name="Andreopoulos W."/>
            <person name="He G."/>
            <person name="Johnson J."/>
            <person name="Barry K.W."/>
            <person name="Grigoriev I.V."/>
            <person name="Nagy L."/>
            <person name="Hibbett D."/>
            <person name="Henrissat B."/>
            <person name="Matheny P.B."/>
            <person name="Labbe J."/>
            <person name="Martin F."/>
        </authorList>
    </citation>
    <scope>NUCLEOTIDE SEQUENCE</scope>
    <source>
        <strain evidence="1">EC-137</strain>
    </source>
</reference>
<reference evidence="1" key="2">
    <citation type="journal article" date="2022" name="New Phytol.">
        <title>Evolutionary transition to the ectomycorrhizal habit in the genomes of a hyperdiverse lineage of mushroom-forming fungi.</title>
        <authorList>
            <person name="Looney B."/>
            <person name="Miyauchi S."/>
            <person name="Morin E."/>
            <person name="Drula E."/>
            <person name="Courty P.E."/>
            <person name="Kohler A."/>
            <person name="Kuo A."/>
            <person name="LaButti K."/>
            <person name="Pangilinan J."/>
            <person name="Lipzen A."/>
            <person name="Riley R."/>
            <person name="Andreopoulos W."/>
            <person name="He G."/>
            <person name="Johnson J."/>
            <person name="Nolan M."/>
            <person name="Tritt A."/>
            <person name="Barry K.W."/>
            <person name="Grigoriev I.V."/>
            <person name="Nagy L.G."/>
            <person name="Hibbett D."/>
            <person name="Henrissat B."/>
            <person name="Matheny P.B."/>
            <person name="Labbe J."/>
            <person name="Martin F.M."/>
        </authorList>
    </citation>
    <scope>NUCLEOTIDE SEQUENCE</scope>
    <source>
        <strain evidence="1">EC-137</strain>
    </source>
</reference>
<keyword evidence="2" id="KW-1185">Reference proteome</keyword>
<evidence type="ECO:0000313" key="2">
    <source>
        <dbReference type="Proteomes" id="UP000814128"/>
    </source>
</evidence>
<dbReference type="Proteomes" id="UP000814128">
    <property type="component" value="Unassembled WGS sequence"/>
</dbReference>
<organism evidence="1 2">
    <name type="scientific">Vararia minispora EC-137</name>
    <dbReference type="NCBI Taxonomy" id="1314806"/>
    <lineage>
        <taxon>Eukaryota</taxon>
        <taxon>Fungi</taxon>
        <taxon>Dikarya</taxon>
        <taxon>Basidiomycota</taxon>
        <taxon>Agaricomycotina</taxon>
        <taxon>Agaricomycetes</taxon>
        <taxon>Russulales</taxon>
        <taxon>Lachnocladiaceae</taxon>
        <taxon>Vararia</taxon>
    </lineage>
</organism>
<comment type="caution">
    <text evidence="1">The sequence shown here is derived from an EMBL/GenBank/DDBJ whole genome shotgun (WGS) entry which is preliminary data.</text>
</comment>
<accession>A0ACB8QWT3</accession>
<name>A0ACB8QWT3_9AGAM</name>
<proteinExistence type="predicted"/>
<dbReference type="EMBL" id="MU273475">
    <property type="protein sequence ID" value="KAI0036117.1"/>
    <property type="molecule type" value="Genomic_DNA"/>
</dbReference>
<protein>
    <submittedName>
        <fullName evidence="1">Uncharacterized protein</fullName>
    </submittedName>
</protein>